<feature type="transmembrane region" description="Helical" evidence="1">
    <location>
        <begin position="177"/>
        <end position="205"/>
    </location>
</feature>
<dbReference type="GO" id="GO:0005886">
    <property type="term" value="C:plasma membrane"/>
    <property type="evidence" value="ECO:0007669"/>
    <property type="project" value="TreeGrafter"/>
</dbReference>
<dbReference type="PANTHER" id="PTHR43185:SF2">
    <property type="entry name" value="FERROUS IRON TRANSPORT PROTEIN B"/>
    <property type="match status" value="1"/>
</dbReference>
<dbReference type="Proteomes" id="UP000824056">
    <property type="component" value="Unassembled WGS sequence"/>
</dbReference>
<reference evidence="4" key="1">
    <citation type="journal article" date="2021" name="PeerJ">
        <title>Extensive microbial diversity within the chicken gut microbiome revealed by metagenomics and culture.</title>
        <authorList>
            <person name="Gilroy R."/>
            <person name="Ravi A."/>
            <person name="Getino M."/>
            <person name="Pursley I."/>
            <person name="Horton D.L."/>
            <person name="Alikhan N.F."/>
            <person name="Baker D."/>
            <person name="Gharbi K."/>
            <person name="Hall N."/>
            <person name="Watson M."/>
            <person name="Adriaenssens E.M."/>
            <person name="Foster-Nyarko E."/>
            <person name="Jarju S."/>
            <person name="Secka A."/>
            <person name="Antonio M."/>
            <person name="Oren A."/>
            <person name="Chaudhuri R.R."/>
            <person name="La Ragione R."/>
            <person name="Hildebrand F."/>
            <person name="Pallen M.J."/>
        </authorList>
    </citation>
    <scope>NUCLEOTIDE SEQUENCE</scope>
    <source>
        <strain evidence="4">1068</strain>
    </source>
</reference>
<feature type="transmembrane region" description="Helical" evidence="1">
    <location>
        <begin position="102"/>
        <end position="123"/>
    </location>
</feature>
<dbReference type="EMBL" id="DXBG01000055">
    <property type="protein sequence ID" value="HIZ64746.1"/>
    <property type="molecule type" value="Genomic_DNA"/>
</dbReference>
<keyword evidence="1" id="KW-0472">Membrane</keyword>
<dbReference type="InterPro" id="IPR011642">
    <property type="entry name" value="Gate_dom"/>
</dbReference>
<feature type="domain" description="Nucleoside transporter/FeoB GTPase Gate" evidence="3">
    <location>
        <begin position="278"/>
        <end position="402"/>
    </location>
</feature>
<dbReference type="Pfam" id="PF07664">
    <property type="entry name" value="FeoB_C"/>
    <property type="match status" value="1"/>
</dbReference>
<name>A0A9D2JRK8_9FIRM</name>
<feature type="transmembrane region" description="Helical" evidence="1">
    <location>
        <begin position="150"/>
        <end position="170"/>
    </location>
</feature>
<evidence type="ECO:0000259" key="2">
    <source>
        <dbReference type="Pfam" id="PF07664"/>
    </source>
</evidence>
<keyword evidence="1" id="KW-1133">Transmembrane helix</keyword>
<dbReference type="Pfam" id="PF07670">
    <property type="entry name" value="Gate"/>
    <property type="match status" value="2"/>
</dbReference>
<dbReference type="AlphaFoldDB" id="A0A9D2JRK8"/>
<keyword evidence="1" id="KW-0812">Transmembrane</keyword>
<evidence type="ECO:0000313" key="5">
    <source>
        <dbReference type="Proteomes" id="UP000824056"/>
    </source>
</evidence>
<feature type="domain" description="Ferrous iron transport protein B C-terminal" evidence="2">
    <location>
        <begin position="221"/>
        <end position="270"/>
    </location>
</feature>
<proteinExistence type="predicted"/>
<dbReference type="PANTHER" id="PTHR43185">
    <property type="entry name" value="FERROUS IRON TRANSPORT PROTEIN B"/>
    <property type="match status" value="1"/>
</dbReference>
<comment type="caution">
    <text evidence="4">The sequence shown here is derived from an EMBL/GenBank/DDBJ whole genome shotgun (WGS) entry which is preliminary data.</text>
</comment>
<evidence type="ECO:0000259" key="3">
    <source>
        <dbReference type="Pfam" id="PF07670"/>
    </source>
</evidence>
<feature type="transmembrane region" description="Helical" evidence="1">
    <location>
        <begin position="35"/>
        <end position="57"/>
    </location>
</feature>
<dbReference type="GO" id="GO:0015093">
    <property type="term" value="F:ferrous iron transmembrane transporter activity"/>
    <property type="evidence" value="ECO:0007669"/>
    <property type="project" value="InterPro"/>
</dbReference>
<feature type="transmembrane region" description="Helical" evidence="1">
    <location>
        <begin position="277"/>
        <end position="296"/>
    </location>
</feature>
<feature type="domain" description="Nucleoside transporter/FeoB GTPase Gate" evidence="3">
    <location>
        <begin position="107"/>
        <end position="199"/>
    </location>
</feature>
<gene>
    <name evidence="4" type="ORF">H9809_02390</name>
</gene>
<accession>A0A9D2JRK8</accession>
<dbReference type="InterPro" id="IPR011640">
    <property type="entry name" value="Fe2_transport_prot_B_C"/>
</dbReference>
<feature type="transmembrane region" description="Helical" evidence="1">
    <location>
        <begin position="409"/>
        <end position="432"/>
    </location>
</feature>
<organism evidence="4 5">
    <name type="scientific">Candidatus Blautia pullicola</name>
    <dbReference type="NCBI Taxonomy" id="2838498"/>
    <lineage>
        <taxon>Bacteria</taxon>
        <taxon>Bacillati</taxon>
        <taxon>Bacillota</taxon>
        <taxon>Clostridia</taxon>
        <taxon>Lachnospirales</taxon>
        <taxon>Lachnospiraceae</taxon>
        <taxon>Blautia</taxon>
    </lineage>
</organism>
<evidence type="ECO:0000256" key="1">
    <source>
        <dbReference type="SAM" id="Phobius"/>
    </source>
</evidence>
<feature type="non-terminal residue" evidence="4">
    <location>
        <position position="1"/>
    </location>
</feature>
<feature type="transmembrane region" description="Helical" evidence="1">
    <location>
        <begin position="375"/>
        <end position="397"/>
    </location>
</feature>
<reference evidence="4" key="2">
    <citation type="submission" date="2021-04" db="EMBL/GenBank/DDBJ databases">
        <authorList>
            <person name="Gilroy R."/>
        </authorList>
    </citation>
    <scope>NUCLEOTIDE SEQUENCE</scope>
    <source>
        <strain evidence="4">1068</strain>
    </source>
</reference>
<sequence>TPGDCLACCSCLCRQSVRYTRPDYMKKEERLDALFTGKITAFFFMILFLFCIFWITLTGANYISDILQRLLFSLEPLLFHGLSSLLPETLCQLLIHGIYRVTAWVVSVMLPPMALFFPFFALLEDFGYLPRAAFNMDRCFAKCNSCGKQALTMMMGFGCNAAGVTGCRIIDSPRERLIAILTNSLVPCNGRFPTILAILTMFFSISAEGPAAGLMLALLLTGVVVFGICMTFFSSWLLSKTILKGVPSFFALELPPYRRPPFLQVIFRSFTDRTLKILLRALKTAAPAGLFIWLLANTGLGGVSLLTHACRLLDPLASFLGLDGPILLAFLLGIPANEIVLPILIMAYTAQTSLTGLGNLAGLSTLLMNQGWTTETALCVLVLCVLHWPCATTLLTIKKETQSLKWTALAFCLPTALGFLICFLLHSAFWIFG</sequence>
<protein>
    <submittedName>
        <fullName evidence="4">Ferrous iron transporter B</fullName>
    </submittedName>
</protein>
<evidence type="ECO:0000313" key="4">
    <source>
        <dbReference type="EMBL" id="HIZ64746.1"/>
    </source>
</evidence>
<feature type="transmembrane region" description="Helical" evidence="1">
    <location>
        <begin position="211"/>
        <end position="238"/>
    </location>
</feature>
<dbReference type="InterPro" id="IPR050860">
    <property type="entry name" value="FeoB_GTPase"/>
</dbReference>